<evidence type="ECO:0000259" key="12">
    <source>
        <dbReference type="PROSITE" id="PS50206"/>
    </source>
</evidence>
<dbReference type="PANTHER" id="PTHR10159">
    <property type="entry name" value="DUAL SPECIFICITY PROTEIN PHOSPHATASE"/>
    <property type="match status" value="1"/>
</dbReference>
<dbReference type="CDD" id="cd14643">
    <property type="entry name" value="DSP_DUSP7"/>
    <property type="match status" value="1"/>
</dbReference>
<dbReference type="FunFam" id="3.40.250.10:FF:000011">
    <property type="entry name" value="Dual specificity phosphatase 7"/>
    <property type="match status" value="1"/>
</dbReference>
<dbReference type="SMART" id="SM00450">
    <property type="entry name" value="RHOD"/>
    <property type="match status" value="1"/>
</dbReference>
<reference evidence="13 14" key="1">
    <citation type="submission" date="2019-02" db="EMBL/GenBank/DDBJ databases">
        <title>Opniocepnalus argus genome.</title>
        <authorList>
            <person name="Zhou C."/>
            <person name="Xiao S."/>
        </authorList>
    </citation>
    <scope>NUCLEOTIDE SEQUENCE [LARGE SCALE GENOMIC DNA]</scope>
    <source>
        <strain evidence="13">OARG1902GOOAL</strain>
        <tissue evidence="13">Muscle</tissue>
    </source>
</reference>
<dbReference type="InterPro" id="IPR036078">
    <property type="entry name" value="Spo11/TopoVI_A_sf"/>
</dbReference>
<organism evidence="13 14">
    <name type="scientific">Channa argus</name>
    <name type="common">Northern snakehead</name>
    <name type="synonym">Ophicephalus argus</name>
    <dbReference type="NCBI Taxonomy" id="215402"/>
    <lineage>
        <taxon>Eukaryota</taxon>
        <taxon>Metazoa</taxon>
        <taxon>Chordata</taxon>
        <taxon>Craniata</taxon>
        <taxon>Vertebrata</taxon>
        <taxon>Euteleostomi</taxon>
        <taxon>Actinopterygii</taxon>
        <taxon>Neopterygii</taxon>
        <taxon>Teleostei</taxon>
        <taxon>Neoteleostei</taxon>
        <taxon>Acanthomorphata</taxon>
        <taxon>Anabantaria</taxon>
        <taxon>Anabantiformes</taxon>
        <taxon>Channoidei</taxon>
        <taxon>Channidae</taxon>
        <taxon>Channa</taxon>
    </lineage>
</organism>
<dbReference type="CDD" id="cd01446">
    <property type="entry name" value="DSP_MapKP"/>
    <property type="match status" value="1"/>
</dbReference>
<dbReference type="InterPro" id="IPR020422">
    <property type="entry name" value="TYR_PHOSPHATASE_DUAL_dom"/>
</dbReference>
<feature type="domain" description="Tyrosine-protein phosphatase" evidence="10">
    <location>
        <begin position="348"/>
        <end position="491"/>
    </location>
</feature>
<dbReference type="PRINTS" id="PR01764">
    <property type="entry name" value="MAPKPHPHTASE"/>
</dbReference>
<dbReference type="InterPro" id="IPR008343">
    <property type="entry name" value="MKP"/>
</dbReference>
<evidence type="ECO:0000256" key="8">
    <source>
        <dbReference type="ARBA" id="ARBA00051722"/>
    </source>
</evidence>
<dbReference type="GO" id="GO:0017017">
    <property type="term" value="F:MAP kinase tyrosine/serine/threonine phosphatase activity"/>
    <property type="evidence" value="ECO:0007669"/>
    <property type="project" value="InterPro"/>
</dbReference>
<comment type="catalytic activity">
    <reaction evidence="8">
        <text>O-phospho-L-tyrosyl-[protein] + H2O = L-tyrosyl-[protein] + phosphate</text>
        <dbReference type="Rhea" id="RHEA:10684"/>
        <dbReference type="Rhea" id="RHEA-COMP:10136"/>
        <dbReference type="Rhea" id="RHEA-COMP:20101"/>
        <dbReference type="ChEBI" id="CHEBI:15377"/>
        <dbReference type="ChEBI" id="CHEBI:43474"/>
        <dbReference type="ChEBI" id="CHEBI:46858"/>
        <dbReference type="ChEBI" id="CHEBI:61978"/>
        <dbReference type="EC" id="3.1.3.48"/>
    </reaction>
</comment>
<dbReference type="Gene3D" id="3.40.1360.10">
    <property type="match status" value="1"/>
</dbReference>
<keyword evidence="5" id="KW-0904">Protein phosphatase</keyword>
<dbReference type="PANTHER" id="PTHR10159:SF305">
    <property type="entry name" value="DUAL SPECIFICITY PROTEIN PHOSPHATASE 7"/>
    <property type="match status" value="1"/>
</dbReference>
<keyword evidence="4" id="KW-0378">Hydrolase</keyword>
<evidence type="ECO:0000256" key="5">
    <source>
        <dbReference type="ARBA" id="ARBA00022912"/>
    </source>
</evidence>
<comment type="catalytic activity">
    <reaction evidence="6">
        <text>O-phospho-L-seryl-[protein] + H2O = L-seryl-[protein] + phosphate</text>
        <dbReference type="Rhea" id="RHEA:20629"/>
        <dbReference type="Rhea" id="RHEA-COMP:9863"/>
        <dbReference type="Rhea" id="RHEA-COMP:11604"/>
        <dbReference type="ChEBI" id="CHEBI:15377"/>
        <dbReference type="ChEBI" id="CHEBI:29999"/>
        <dbReference type="ChEBI" id="CHEBI:43474"/>
        <dbReference type="ChEBI" id="CHEBI:83421"/>
        <dbReference type="EC" id="3.1.3.16"/>
    </reaction>
</comment>
<feature type="region of interest" description="Disordered" evidence="9">
    <location>
        <begin position="321"/>
        <end position="345"/>
    </location>
</feature>
<dbReference type="SMART" id="SM00195">
    <property type="entry name" value="DSPc"/>
    <property type="match status" value="1"/>
</dbReference>
<dbReference type="Proteomes" id="UP000503349">
    <property type="component" value="Chromosome 12"/>
</dbReference>
<dbReference type="InterPro" id="IPR000387">
    <property type="entry name" value="Tyr_Pase_dom"/>
</dbReference>
<dbReference type="GO" id="GO:0005694">
    <property type="term" value="C:chromosome"/>
    <property type="evidence" value="ECO:0007669"/>
    <property type="project" value="InterPro"/>
</dbReference>
<dbReference type="GO" id="GO:0004722">
    <property type="term" value="F:protein serine/threonine phosphatase activity"/>
    <property type="evidence" value="ECO:0007669"/>
    <property type="project" value="UniProtKB-EC"/>
</dbReference>
<evidence type="ECO:0000256" key="1">
    <source>
        <dbReference type="ARBA" id="ARBA00004496"/>
    </source>
</evidence>
<evidence type="ECO:0000256" key="4">
    <source>
        <dbReference type="ARBA" id="ARBA00022801"/>
    </source>
</evidence>
<dbReference type="InterPro" id="IPR000340">
    <property type="entry name" value="Dual-sp_phosphatase_cat-dom"/>
</dbReference>
<comment type="subcellular location">
    <subcellularLocation>
        <location evidence="1">Cytoplasm</location>
    </subcellularLocation>
</comment>
<dbReference type="SUPFAM" id="SSF56726">
    <property type="entry name" value="DNA topoisomerase IV, alpha subunit"/>
    <property type="match status" value="1"/>
</dbReference>
<reference evidence="14" key="2">
    <citation type="submission" date="2019-02" db="EMBL/GenBank/DDBJ databases">
        <title>Opniocepnalus argus Var Kimnra genome.</title>
        <authorList>
            <person name="Zhou C."/>
            <person name="Xiao S."/>
        </authorList>
    </citation>
    <scope>NUCLEOTIDE SEQUENCE [LARGE SCALE GENOMIC DNA]</scope>
</reference>
<dbReference type="InterPro" id="IPR029021">
    <property type="entry name" value="Prot-tyrosine_phosphatase-like"/>
</dbReference>
<dbReference type="SUPFAM" id="SSF52799">
    <property type="entry name" value="(Phosphotyrosine protein) phosphatases II"/>
    <property type="match status" value="1"/>
</dbReference>
<feature type="domain" description="Tyrosine specific protein phosphatases" evidence="11">
    <location>
        <begin position="412"/>
        <end position="472"/>
    </location>
</feature>
<dbReference type="Pfam" id="PF00581">
    <property type="entry name" value="Rhodanese"/>
    <property type="match status" value="1"/>
</dbReference>
<dbReference type="PROSITE" id="PS50206">
    <property type="entry name" value="RHODANESE_3"/>
    <property type="match status" value="1"/>
</dbReference>
<dbReference type="PROSITE" id="PS50056">
    <property type="entry name" value="TYR_PHOSPHATASE_2"/>
    <property type="match status" value="1"/>
</dbReference>
<dbReference type="Gene3D" id="3.40.250.10">
    <property type="entry name" value="Rhodanese-like domain"/>
    <property type="match status" value="1"/>
</dbReference>
<evidence type="ECO:0000259" key="11">
    <source>
        <dbReference type="PROSITE" id="PS50056"/>
    </source>
</evidence>
<accession>A0A6G1Q3H7</accession>
<dbReference type="AlphaFoldDB" id="A0A6G1Q3H7"/>
<evidence type="ECO:0000256" key="2">
    <source>
        <dbReference type="ARBA" id="ARBA00008601"/>
    </source>
</evidence>
<name>A0A6G1Q3H7_CHAAH</name>
<evidence type="ECO:0000313" key="14">
    <source>
        <dbReference type="Proteomes" id="UP000503349"/>
    </source>
</evidence>
<keyword evidence="3" id="KW-0963">Cytoplasm</keyword>
<proteinExistence type="inferred from homology"/>
<feature type="domain" description="Rhodanese" evidence="12">
    <location>
        <begin position="177"/>
        <end position="293"/>
    </location>
</feature>
<comment type="similarity">
    <text evidence="2">Belongs to the protein-tyrosine phosphatase family. Non-receptor class dual specificity subfamily.</text>
</comment>
<dbReference type="GO" id="GO:0033550">
    <property type="term" value="F:MAP kinase tyrosine phosphatase activity"/>
    <property type="evidence" value="ECO:0007669"/>
    <property type="project" value="TreeGrafter"/>
</dbReference>
<protein>
    <submittedName>
        <fullName evidence="13">Dual specificity protein phosphatase 7</fullName>
    </submittedName>
</protein>
<dbReference type="GO" id="GO:0003677">
    <property type="term" value="F:DNA binding"/>
    <property type="evidence" value="ECO:0007669"/>
    <property type="project" value="InterPro"/>
</dbReference>
<dbReference type="Gene3D" id="3.90.190.10">
    <property type="entry name" value="Protein tyrosine phosphatase superfamily"/>
    <property type="match status" value="1"/>
</dbReference>
<evidence type="ECO:0000256" key="6">
    <source>
        <dbReference type="ARBA" id="ARBA00047761"/>
    </source>
</evidence>
<dbReference type="InterPro" id="IPR034136">
    <property type="entry name" value="TOPRIM_Topo6A/Spo11"/>
</dbReference>
<dbReference type="EMBL" id="CM015723">
    <property type="protein sequence ID" value="KAF3697085.1"/>
    <property type="molecule type" value="Genomic_DNA"/>
</dbReference>
<dbReference type="GO" id="GO:0005829">
    <property type="term" value="C:cytosol"/>
    <property type="evidence" value="ECO:0007669"/>
    <property type="project" value="TreeGrafter"/>
</dbReference>
<comment type="catalytic activity">
    <reaction evidence="7">
        <text>O-phospho-L-threonyl-[protein] + H2O = L-threonyl-[protein] + phosphate</text>
        <dbReference type="Rhea" id="RHEA:47004"/>
        <dbReference type="Rhea" id="RHEA-COMP:11060"/>
        <dbReference type="Rhea" id="RHEA-COMP:11605"/>
        <dbReference type="ChEBI" id="CHEBI:15377"/>
        <dbReference type="ChEBI" id="CHEBI:30013"/>
        <dbReference type="ChEBI" id="CHEBI:43474"/>
        <dbReference type="ChEBI" id="CHEBI:61977"/>
        <dbReference type="EC" id="3.1.3.16"/>
    </reaction>
</comment>
<evidence type="ECO:0000259" key="10">
    <source>
        <dbReference type="PROSITE" id="PS50054"/>
    </source>
</evidence>
<sequence length="524" mass="59181">MGSHGAEFFLEVDKLRVQLLNNAEATTACQRVGVEVSHRDILTRIENVILGIVSSLSRDKAPVLAVPNRSSWANVRLRVPEDTLIPLTKRDESKLNSLLKRPYFPSQPDWQKEVELMRQSKVKAELQSLAAISPDFLTSVYLPNKLRYGGWYDNQSDMSNVTPSKSVQWLQLELGSGGASLLLLDCRSHELYESSHIETAMNLAIPGLMLRRFKKGNIPIRTIIPSHEDKEKFIRRCKTDTVVVYDESTVDWKESGASVLGLLLQKLWEDGCKAYYLEGGFVKFQTEYPEHCETLLDSSCPSSSPPLSVLGFGNLRISSDCSDGESDREPNSATEPEESPVPSNQPAFPVQILPYLYLGCAKDSTNLDVLGQYNIKYILNVTPNLPNMFEHDGHFRYKQIPISDHWSQNLSQFFPEAISFIDEARSKQCGILVHCLAGISRSVTVTVAYLMQRLNLSLNDAYDFVKRKKSNISPNFNFMGQLLDFERTLGRHSPCDNRSTSEEKLFFTTPTNHNVFQLDRLEST</sequence>
<dbReference type="Pfam" id="PF00782">
    <property type="entry name" value="DSPc"/>
    <property type="match status" value="1"/>
</dbReference>
<dbReference type="PROSITE" id="PS50054">
    <property type="entry name" value="TYR_PHOSPHATASE_DUAL"/>
    <property type="match status" value="1"/>
</dbReference>
<dbReference type="SUPFAM" id="SSF52821">
    <property type="entry name" value="Rhodanese/Cell cycle control phosphatase"/>
    <property type="match status" value="1"/>
</dbReference>
<keyword evidence="14" id="KW-1185">Reference proteome</keyword>
<dbReference type="GO" id="GO:0043409">
    <property type="term" value="P:negative regulation of MAPK cascade"/>
    <property type="evidence" value="ECO:0007669"/>
    <property type="project" value="TreeGrafter"/>
</dbReference>
<evidence type="ECO:0000256" key="3">
    <source>
        <dbReference type="ARBA" id="ARBA00022490"/>
    </source>
</evidence>
<dbReference type="FunFam" id="3.90.190.10:FF:000011">
    <property type="entry name" value="Dual specificity phosphatase 6"/>
    <property type="match status" value="1"/>
</dbReference>
<evidence type="ECO:0000256" key="7">
    <source>
        <dbReference type="ARBA" id="ARBA00048336"/>
    </source>
</evidence>
<dbReference type="InterPro" id="IPR001763">
    <property type="entry name" value="Rhodanese-like_dom"/>
</dbReference>
<dbReference type="GO" id="GO:0008330">
    <property type="term" value="F:protein tyrosine/threonine phosphatase activity"/>
    <property type="evidence" value="ECO:0007669"/>
    <property type="project" value="TreeGrafter"/>
</dbReference>
<evidence type="ECO:0000313" key="13">
    <source>
        <dbReference type="EMBL" id="KAF3697085.1"/>
    </source>
</evidence>
<dbReference type="Pfam" id="PF21180">
    <property type="entry name" value="TOP6A-Spo11_Toprim"/>
    <property type="match status" value="1"/>
</dbReference>
<gene>
    <name evidence="13" type="ORF">EXN66_Car012765</name>
</gene>
<evidence type="ECO:0000256" key="9">
    <source>
        <dbReference type="SAM" id="MobiDB-lite"/>
    </source>
</evidence>
<dbReference type="InterPro" id="IPR036873">
    <property type="entry name" value="Rhodanese-like_dom_sf"/>
</dbReference>